<dbReference type="InterPro" id="IPR036259">
    <property type="entry name" value="MFS_trans_sf"/>
</dbReference>
<evidence type="ECO:0000256" key="3">
    <source>
        <dbReference type="ARBA" id="ARBA00022989"/>
    </source>
</evidence>
<dbReference type="GO" id="GO:0016020">
    <property type="term" value="C:membrane"/>
    <property type="evidence" value="ECO:0007669"/>
    <property type="project" value="UniProtKB-SubCell"/>
</dbReference>
<keyword evidence="3 6" id="KW-1133">Transmembrane helix</keyword>
<feature type="domain" description="Major facilitator superfamily (MFS) profile" evidence="7">
    <location>
        <begin position="33"/>
        <end position="271"/>
    </location>
</feature>
<proteinExistence type="predicted"/>
<sequence length="271" mass="30092">MAQASKTTPLIETSLTDQESPVHNPHRAPGNYVWKIAPLAIVMLLLDTSSYLSVGPEVAIFEQVACREYYGPTFISDTMDESQCKIEPVQSEVAFVIAWNNALQTVPGILCALPFGALADRIGRRRVLLFSIVGCFLSDAWVRLVCHFADIFPLRCVLYSGLWQFFGGGTTTVSSIVWVIIADQTPQGKRSSTFSQIQAVFLIAEFVAVAVSAPLMRVDPWIPYLIASGCMLLGIFFTLFWIPESFPRELRGPKTPTRASERLTYPCAYRV</sequence>
<evidence type="ECO:0000256" key="5">
    <source>
        <dbReference type="SAM" id="MobiDB-lite"/>
    </source>
</evidence>
<keyword evidence="9" id="KW-1185">Reference proteome</keyword>
<reference evidence="8" key="1">
    <citation type="journal article" date="2020" name="Stud. Mycol.">
        <title>101 Dothideomycetes genomes: a test case for predicting lifestyles and emergence of pathogens.</title>
        <authorList>
            <person name="Haridas S."/>
            <person name="Albert R."/>
            <person name="Binder M."/>
            <person name="Bloem J."/>
            <person name="Labutti K."/>
            <person name="Salamov A."/>
            <person name="Andreopoulos B."/>
            <person name="Baker S."/>
            <person name="Barry K."/>
            <person name="Bills G."/>
            <person name="Bluhm B."/>
            <person name="Cannon C."/>
            <person name="Castanera R."/>
            <person name="Culley D."/>
            <person name="Daum C."/>
            <person name="Ezra D."/>
            <person name="Gonzalez J."/>
            <person name="Henrissat B."/>
            <person name="Kuo A."/>
            <person name="Liang C."/>
            <person name="Lipzen A."/>
            <person name="Lutzoni F."/>
            <person name="Magnuson J."/>
            <person name="Mondo S."/>
            <person name="Nolan M."/>
            <person name="Ohm R."/>
            <person name="Pangilinan J."/>
            <person name="Park H.-J."/>
            <person name="Ramirez L."/>
            <person name="Alfaro M."/>
            <person name="Sun H."/>
            <person name="Tritt A."/>
            <person name="Yoshinaga Y."/>
            <person name="Zwiers L.-H."/>
            <person name="Turgeon B."/>
            <person name="Goodwin S."/>
            <person name="Spatafora J."/>
            <person name="Crous P."/>
            <person name="Grigoriev I."/>
        </authorList>
    </citation>
    <scope>NUCLEOTIDE SEQUENCE</scope>
    <source>
        <strain evidence="8">CBS 675.92</strain>
    </source>
</reference>
<accession>A0A6A5TGR3</accession>
<dbReference type="OrthoDB" id="194139at2759"/>
<evidence type="ECO:0000313" key="9">
    <source>
        <dbReference type="Proteomes" id="UP000800035"/>
    </source>
</evidence>
<evidence type="ECO:0000259" key="7">
    <source>
        <dbReference type="PROSITE" id="PS50850"/>
    </source>
</evidence>
<evidence type="ECO:0000256" key="6">
    <source>
        <dbReference type="SAM" id="Phobius"/>
    </source>
</evidence>
<feature type="transmembrane region" description="Helical" evidence="6">
    <location>
        <begin position="127"/>
        <end position="145"/>
    </location>
</feature>
<protein>
    <submittedName>
        <fullName evidence="8">MFS general substrate transporter</fullName>
    </submittedName>
</protein>
<dbReference type="SUPFAM" id="SSF103473">
    <property type="entry name" value="MFS general substrate transporter"/>
    <property type="match status" value="1"/>
</dbReference>
<feature type="compositionally biased region" description="Polar residues" evidence="5">
    <location>
        <begin position="1"/>
        <end position="21"/>
    </location>
</feature>
<comment type="subcellular location">
    <subcellularLocation>
        <location evidence="1">Membrane</location>
        <topology evidence="1">Multi-pass membrane protein</topology>
    </subcellularLocation>
</comment>
<dbReference type="GO" id="GO:0022857">
    <property type="term" value="F:transmembrane transporter activity"/>
    <property type="evidence" value="ECO:0007669"/>
    <property type="project" value="InterPro"/>
</dbReference>
<gene>
    <name evidence="8" type="ORF">CC80DRAFT_185182</name>
</gene>
<organism evidence="8 9">
    <name type="scientific">Byssothecium circinans</name>
    <dbReference type="NCBI Taxonomy" id="147558"/>
    <lineage>
        <taxon>Eukaryota</taxon>
        <taxon>Fungi</taxon>
        <taxon>Dikarya</taxon>
        <taxon>Ascomycota</taxon>
        <taxon>Pezizomycotina</taxon>
        <taxon>Dothideomycetes</taxon>
        <taxon>Pleosporomycetidae</taxon>
        <taxon>Pleosporales</taxon>
        <taxon>Massarineae</taxon>
        <taxon>Massarinaceae</taxon>
        <taxon>Byssothecium</taxon>
    </lineage>
</organism>
<evidence type="ECO:0000256" key="2">
    <source>
        <dbReference type="ARBA" id="ARBA00022692"/>
    </source>
</evidence>
<dbReference type="PANTHER" id="PTHR23507:SF1">
    <property type="entry name" value="FI18259P1-RELATED"/>
    <property type="match status" value="1"/>
</dbReference>
<feature type="transmembrane region" description="Helical" evidence="6">
    <location>
        <begin position="221"/>
        <end position="242"/>
    </location>
</feature>
<dbReference type="Pfam" id="PF07690">
    <property type="entry name" value="MFS_1"/>
    <property type="match status" value="1"/>
</dbReference>
<dbReference type="EMBL" id="ML977013">
    <property type="protein sequence ID" value="KAF1952033.1"/>
    <property type="molecule type" value="Genomic_DNA"/>
</dbReference>
<feature type="region of interest" description="Disordered" evidence="5">
    <location>
        <begin position="1"/>
        <end position="24"/>
    </location>
</feature>
<keyword evidence="2 6" id="KW-0812">Transmembrane</keyword>
<dbReference type="Proteomes" id="UP000800035">
    <property type="component" value="Unassembled WGS sequence"/>
</dbReference>
<feature type="transmembrane region" description="Helical" evidence="6">
    <location>
        <begin position="193"/>
        <end position="215"/>
    </location>
</feature>
<evidence type="ECO:0000313" key="8">
    <source>
        <dbReference type="EMBL" id="KAF1952033.1"/>
    </source>
</evidence>
<feature type="transmembrane region" description="Helical" evidence="6">
    <location>
        <begin position="157"/>
        <end position="181"/>
    </location>
</feature>
<dbReference type="Gene3D" id="1.20.1250.20">
    <property type="entry name" value="MFS general substrate transporter like domains"/>
    <property type="match status" value="1"/>
</dbReference>
<dbReference type="InterPro" id="IPR011701">
    <property type="entry name" value="MFS"/>
</dbReference>
<dbReference type="AlphaFoldDB" id="A0A6A5TGR3"/>
<evidence type="ECO:0000256" key="1">
    <source>
        <dbReference type="ARBA" id="ARBA00004141"/>
    </source>
</evidence>
<keyword evidence="4 6" id="KW-0472">Membrane</keyword>
<dbReference type="PANTHER" id="PTHR23507">
    <property type="entry name" value="ZGC:174356"/>
    <property type="match status" value="1"/>
</dbReference>
<evidence type="ECO:0000256" key="4">
    <source>
        <dbReference type="ARBA" id="ARBA00023136"/>
    </source>
</evidence>
<name>A0A6A5TGR3_9PLEO</name>
<dbReference type="PROSITE" id="PS50850">
    <property type="entry name" value="MFS"/>
    <property type="match status" value="1"/>
</dbReference>
<dbReference type="InterPro" id="IPR020846">
    <property type="entry name" value="MFS_dom"/>
</dbReference>